<comment type="caution">
    <text evidence="3">The sequence shown here is derived from an EMBL/GenBank/DDBJ whole genome shotgun (WGS) entry which is preliminary data.</text>
</comment>
<dbReference type="EMBL" id="JBHMAG010000012">
    <property type="protein sequence ID" value="MFB9753255.1"/>
    <property type="molecule type" value="Genomic_DNA"/>
</dbReference>
<evidence type="ECO:0000313" key="4">
    <source>
        <dbReference type="Proteomes" id="UP001589619"/>
    </source>
</evidence>
<reference evidence="3 4" key="1">
    <citation type="submission" date="2024-09" db="EMBL/GenBank/DDBJ databases">
        <authorList>
            <person name="Sun Q."/>
            <person name="Mori K."/>
        </authorList>
    </citation>
    <scope>NUCLEOTIDE SEQUENCE [LARGE SCALE GENOMIC DNA]</scope>
    <source>
        <strain evidence="3 4">JCM 12520</strain>
    </source>
</reference>
<dbReference type="InterPro" id="IPR013549">
    <property type="entry name" value="DUF1731"/>
</dbReference>
<sequence>MHILITGGTGYIGTVLVEESVKAGHSTYVLTRNKEKSQALEKQGVKVIIGDMLQDGQWQQKINEMDAVIHLAAPPTWGKKVTKKVALSYADGHLQLTKRLFEAIDPQQLKRLIFVGGTSYFGDSGNKSPKTESFQAEPKGWGPYISPSIKYAKEKITEGYPASIVYPAQIYGPSSWMEQLYLQPLFTNKPVTSLKGYSPYFSPIHIEDCARAFLHLIEYGEIGEDYIISDLQQLPSEVLRDEIIKLMGVTDPKIRAVPRWLCQLVLGPVLTEYATAHTNFSSKKLQETGFKFRYPTYKEGLPQVVEAWLKMQS</sequence>
<evidence type="ECO:0000313" key="3">
    <source>
        <dbReference type="EMBL" id="MFB9753255.1"/>
    </source>
</evidence>
<dbReference type="PANTHER" id="PTHR48079:SF6">
    <property type="entry name" value="NAD(P)-BINDING DOMAIN-CONTAINING PROTEIN-RELATED"/>
    <property type="match status" value="1"/>
</dbReference>
<protein>
    <submittedName>
        <fullName evidence="3">NAD-dependent epimerase/dehydratase family protein</fullName>
    </submittedName>
</protein>
<dbReference type="PANTHER" id="PTHR48079">
    <property type="entry name" value="PROTEIN YEEZ"/>
    <property type="match status" value="1"/>
</dbReference>
<name>A0ABV5VY76_9BACL</name>
<dbReference type="Proteomes" id="UP001589619">
    <property type="component" value="Unassembled WGS sequence"/>
</dbReference>
<proteinExistence type="predicted"/>
<dbReference type="Pfam" id="PF08338">
    <property type="entry name" value="DUF1731"/>
    <property type="match status" value="1"/>
</dbReference>
<accession>A0ABV5VY76</accession>
<dbReference type="InterPro" id="IPR036291">
    <property type="entry name" value="NAD(P)-bd_dom_sf"/>
</dbReference>
<gene>
    <name evidence="3" type="ORF">ACFFNY_16940</name>
</gene>
<dbReference type="Gene3D" id="3.40.50.720">
    <property type="entry name" value="NAD(P)-binding Rossmann-like Domain"/>
    <property type="match status" value="1"/>
</dbReference>
<feature type="domain" description="NAD-dependent epimerase/dehydratase" evidence="1">
    <location>
        <begin position="3"/>
        <end position="228"/>
    </location>
</feature>
<keyword evidence="4" id="KW-1185">Reference proteome</keyword>
<dbReference type="InterPro" id="IPR001509">
    <property type="entry name" value="Epimerase_deHydtase"/>
</dbReference>
<evidence type="ECO:0000259" key="2">
    <source>
        <dbReference type="Pfam" id="PF08338"/>
    </source>
</evidence>
<dbReference type="RefSeq" id="WP_344901908.1">
    <property type="nucleotide sequence ID" value="NZ_BAAAYO010000001.1"/>
</dbReference>
<dbReference type="Pfam" id="PF01370">
    <property type="entry name" value="Epimerase"/>
    <property type="match status" value="1"/>
</dbReference>
<dbReference type="InterPro" id="IPR051783">
    <property type="entry name" value="NAD(P)-dependent_oxidoreduct"/>
</dbReference>
<feature type="domain" description="DUF1731" evidence="2">
    <location>
        <begin position="257"/>
        <end position="301"/>
    </location>
</feature>
<organism evidence="3 4">
    <name type="scientific">Paenibacillus hodogayensis</name>
    <dbReference type="NCBI Taxonomy" id="279208"/>
    <lineage>
        <taxon>Bacteria</taxon>
        <taxon>Bacillati</taxon>
        <taxon>Bacillota</taxon>
        <taxon>Bacilli</taxon>
        <taxon>Bacillales</taxon>
        <taxon>Paenibacillaceae</taxon>
        <taxon>Paenibacillus</taxon>
    </lineage>
</organism>
<dbReference type="SUPFAM" id="SSF51735">
    <property type="entry name" value="NAD(P)-binding Rossmann-fold domains"/>
    <property type="match status" value="1"/>
</dbReference>
<evidence type="ECO:0000259" key="1">
    <source>
        <dbReference type="Pfam" id="PF01370"/>
    </source>
</evidence>